<dbReference type="Proteomes" id="UP000093199">
    <property type="component" value="Unassembled WGS sequence"/>
</dbReference>
<evidence type="ECO:0000259" key="1">
    <source>
        <dbReference type="Pfam" id="PF11202"/>
    </source>
</evidence>
<proteinExistence type="predicted"/>
<dbReference type="Pfam" id="PF15608">
    <property type="entry name" value="PELOTA_1"/>
    <property type="match status" value="1"/>
</dbReference>
<dbReference type="AlphaFoldDB" id="A0A1C0Y892"/>
<organism evidence="3 4">
    <name type="scientific">Caryophanon tenue</name>
    <dbReference type="NCBI Taxonomy" id="33978"/>
    <lineage>
        <taxon>Bacteria</taxon>
        <taxon>Bacillati</taxon>
        <taxon>Bacillota</taxon>
        <taxon>Bacilli</taxon>
        <taxon>Bacillales</taxon>
        <taxon>Caryophanaceae</taxon>
        <taxon>Caryophanon</taxon>
    </lineage>
</organism>
<protein>
    <submittedName>
        <fullName evidence="3">Uncharacterized protein</fullName>
    </submittedName>
</protein>
<evidence type="ECO:0000313" key="3">
    <source>
        <dbReference type="EMBL" id="OCS83377.1"/>
    </source>
</evidence>
<dbReference type="Pfam" id="PF11202">
    <property type="entry name" value="StiP"/>
    <property type="match status" value="1"/>
</dbReference>
<dbReference type="OrthoDB" id="1663315at2"/>
<name>A0A1C0Y892_9BACL</name>
<dbReference type="InterPro" id="IPR011215">
    <property type="entry name" value="StiP_N"/>
</dbReference>
<evidence type="ECO:0000313" key="4">
    <source>
        <dbReference type="Proteomes" id="UP000093199"/>
    </source>
</evidence>
<dbReference type="RefSeq" id="WP_066547143.1">
    <property type="nucleotide sequence ID" value="NZ_MASJ01000038.1"/>
</dbReference>
<reference evidence="3 4" key="1">
    <citation type="submission" date="2016-07" db="EMBL/GenBank/DDBJ databases">
        <title>Caryophanon tenue genome sequencing.</title>
        <authorList>
            <person name="Verma A."/>
            <person name="Pal Y."/>
            <person name="Krishnamurthi S."/>
        </authorList>
    </citation>
    <scope>NUCLEOTIDE SEQUENCE [LARGE SCALE GENOMIC DNA]</scope>
    <source>
        <strain evidence="3 4">DSM 14152</strain>
    </source>
</reference>
<feature type="domain" description="PELOTA RNA-binding" evidence="2">
    <location>
        <begin position="287"/>
        <end position="366"/>
    </location>
</feature>
<dbReference type="InterPro" id="IPR028157">
    <property type="entry name" value="PELOTA_dom"/>
</dbReference>
<dbReference type="PIRSF" id="PIRSF020979">
    <property type="entry name" value="UCP020979"/>
    <property type="match status" value="1"/>
</dbReference>
<dbReference type="InterPro" id="IPR048336">
    <property type="entry name" value="StiP-like"/>
</dbReference>
<dbReference type="EMBL" id="MASJ01000038">
    <property type="protein sequence ID" value="OCS83377.1"/>
    <property type="molecule type" value="Genomic_DNA"/>
</dbReference>
<sequence length="370" mass="42215">MTTKFQPDVLGSYKTEDVLFLLRDISHIEIERDTTEREQLIQTGTHYAEMLPVEFQPGEQYMELFHTTLHEYAERIAIAVGVVAEQIVKNRGTEHLVLVSLARAGTPIGILIKRYIEKTYNVTVPHYSISIIRDRGIDETAIDYIFAQHEQADIQFIDGWTGKGAITRELKEACDTYNQAHTQHINPDLAVLADPGHCVEVYGTRDDFLIPSACLNSTVSGLVSRTVLNTAFIEEGDFHGAKYYREFSDQDVSNYYVDEVTKHFEAVRPQIHAQVTQLLAYDRTPSWQGMKSVEAIKERYDIAKTNYIKPGVGETTRVLLRRVPWKILVNPKFDNDLTHIRLLAAERNVPIEVYEDMEYSCCGLIKDVTV</sequence>
<gene>
    <name evidence="3" type="ORF">A6M13_04960</name>
</gene>
<accession>A0A1C0Y892</accession>
<feature type="domain" description="Cysteine protease StiP N-terminal" evidence="1">
    <location>
        <begin position="11"/>
        <end position="260"/>
    </location>
</feature>
<comment type="caution">
    <text evidence="3">The sequence shown here is derived from an EMBL/GenBank/DDBJ whole genome shotgun (WGS) entry which is preliminary data.</text>
</comment>
<keyword evidence="4" id="KW-1185">Reference proteome</keyword>
<dbReference type="STRING" id="33978.A6M13_04960"/>
<evidence type="ECO:0000259" key="2">
    <source>
        <dbReference type="Pfam" id="PF15608"/>
    </source>
</evidence>